<keyword evidence="2" id="KW-0812">Transmembrane</keyword>
<comment type="caution">
    <text evidence="3">The sequence shown here is derived from an EMBL/GenBank/DDBJ whole genome shotgun (WGS) entry which is preliminary data.</text>
</comment>
<sequence length="132" mass="14552">MRRRGKRRRIIIILIIIIIIIIIINIIIIIIIILIIITISTMSAVPEARGGGGVNAVLLLPRVSNRRASHRCPLLFHPDEPHVGIQLPGDPQLSAGSRTPPVPAHKTQKEKPSSSEKVARIVFAFLSPNKMT</sequence>
<keyword evidence="2" id="KW-1133">Transmembrane helix</keyword>
<dbReference type="AlphaFoldDB" id="A0A9N7VLG5"/>
<evidence type="ECO:0000256" key="1">
    <source>
        <dbReference type="SAM" id="MobiDB-lite"/>
    </source>
</evidence>
<organism evidence="3 4">
    <name type="scientific">Pleuronectes platessa</name>
    <name type="common">European plaice</name>
    <dbReference type="NCBI Taxonomy" id="8262"/>
    <lineage>
        <taxon>Eukaryota</taxon>
        <taxon>Metazoa</taxon>
        <taxon>Chordata</taxon>
        <taxon>Craniata</taxon>
        <taxon>Vertebrata</taxon>
        <taxon>Euteleostomi</taxon>
        <taxon>Actinopterygii</taxon>
        <taxon>Neopterygii</taxon>
        <taxon>Teleostei</taxon>
        <taxon>Neoteleostei</taxon>
        <taxon>Acanthomorphata</taxon>
        <taxon>Carangaria</taxon>
        <taxon>Pleuronectiformes</taxon>
        <taxon>Pleuronectoidei</taxon>
        <taxon>Pleuronectidae</taxon>
        <taxon>Pleuronectes</taxon>
    </lineage>
</organism>
<keyword evidence="4" id="KW-1185">Reference proteome</keyword>
<dbReference type="Proteomes" id="UP001153269">
    <property type="component" value="Unassembled WGS sequence"/>
</dbReference>
<keyword evidence="2" id="KW-0472">Membrane</keyword>
<evidence type="ECO:0000256" key="2">
    <source>
        <dbReference type="SAM" id="Phobius"/>
    </source>
</evidence>
<evidence type="ECO:0000313" key="3">
    <source>
        <dbReference type="EMBL" id="CAB1454461.1"/>
    </source>
</evidence>
<feature type="region of interest" description="Disordered" evidence="1">
    <location>
        <begin position="86"/>
        <end position="116"/>
    </location>
</feature>
<feature type="transmembrane region" description="Helical" evidence="2">
    <location>
        <begin position="12"/>
        <end position="39"/>
    </location>
</feature>
<feature type="compositionally biased region" description="Basic and acidic residues" evidence="1">
    <location>
        <begin position="107"/>
        <end position="116"/>
    </location>
</feature>
<protein>
    <submittedName>
        <fullName evidence="3">Uncharacterized protein</fullName>
    </submittedName>
</protein>
<evidence type="ECO:0000313" key="4">
    <source>
        <dbReference type="Proteomes" id="UP001153269"/>
    </source>
</evidence>
<gene>
    <name evidence="3" type="ORF">PLEPLA_LOCUS42227</name>
</gene>
<dbReference type="EMBL" id="CADEAL010004214">
    <property type="protein sequence ID" value="CAB1454461.1"/>
    <property type="molecule type" value="Genomic_DNA"/>
</dbReference>
<reference evidence="3" key="1">
    <citation type="submission" date="2020-03" db="EMBL/GenBank/DDBJ databases">
        <authorList>
            <person name="Weist P."/>
        </authorList>
    </citation>
    <scope>NUCLEOTIDE SEQUENCE</scope>
</reference>
<accession>A0A9N7VLG5</accession>
<name>A0A9N7VLG5_PLEPL</name>
<proteinExistence type="predicted"/>